<keyword evidence="2" id="KW-1185">Reference proteome</keyword>
<dbReference type="Proteomes" id="UP001186944">
    <property type="component" value="Unassembled WGS sequence"/>
</dbReference>
<proteinExistence type="predicted"/>
<name>A0AA88YTL9_PINIB</name>
<organism evidence="1 2">
    <name type="scientific">Pinctada imbricata</name>
    <name type="common">Atlantic pearl-oyster</name>
    <name type="synonym">Pinctada martensii</name>
    <dbReference type="NCBI Taxonomy" id="66713"/>
    <lineage>
        <taxon>Eukaryota</taxon>
        <taxon>Metazoa</taxon>
        <taxon>Spiralia</taxon>
        <taxon>Lophotrochozoa</taxon>
        <taxon>Mollusca</taxon>
        <taxon>Bivalvia</taxon>
        <taxon>Autobranchia</taxon>
        <taxon>Pteriomorphia</taxon>
        <taxon>Pterioida</taxon>
        <taxon>Pterioidea</taxon>
        <taxon>Pteriidae</taxon>
        <taxon>Pinctada</taxon>
    </lineage>
</organism>
<evidence type="ECO:0000313" key="1">
    <source>
        <dbReference type="EMBL" id="KAK3105043.1"/>
    </source>
</evidence>
<evidence type="ECO:0000313" key="2">
    <source>
        <dbReference type="Proteomes" id="UP001186944"/>
    </source>
</evidence>
<protein>
    <submittedName>
        <fullName evidence="1">Uncharacterized protein</fullName>
    </submittedName>
</protein>
<sequence>MDPLEIQDDFYYTVYNTDDYKIDRRKPYGLVLKELELLPFPKNYMGCKLMRQVKMQSLQDIAARAVIRECKHPLKRELLLEQIPHPIRIFINQVHVDMLDYWIESVSRRPNDKNEPENYRRISNFAQFPEYYRYTATGADVDLFRRFGDHHTLYEYREIRRMCKRYNHKCALFIGDYMPPYQRVLYCHINGDCLCPCEHEYDCKCLVDRWEERPYKLQTTYKNFRMEQTCEQNVVAAATVDDTKKDVTKKDDDTEQRC</sequence>
<reference evidence="1" key="1">
    <citation type="submission" date="2019-08" db="EMBL/GenBank/DDBJ databases">
        <title>The improved chromosome-level genome for the pearl oyster Pinctada fucata martensii using PacBio sequencing and Hi-C.</title>
        <authorList>
            <person name="Zheng Z."/>
        </authorList>
    </citation>
    <scope>NUCLEOTIDE SEQUENCE</scope>
    <source>
        <strain evidence="1">ZZ-2019</strain>
        <tissue evidence="1">Adductor muscle</tissue>
    </source>
</reference>
<accession>A0AA88YTL9</accession>
<gene>
    <name evidence="1" type="ORF">FSP39_015903</name>
</gene>
<dbReference type="AlphaFoldDB" id="A0AA88YTL9"/>
<comment type="caution">
    <text evidence="1">The sequence shown here is derived from an EMBL/GenBank/DDBJ whole genome shotgun (WGS) entry which is preliminary data.</text>
</comment>
<dbReference type="EMBL" id="VSWD01000004">
    <property type="protein sequence ID" value="KAK3105043.1"/>
    <property type="molecule type" value="Genomic_DNA"/>
</dbReference>